<keyword evidence="4 10" id="KW-0812">Transmembrane</keyword>
<dbReference type="FunFam" id="2.30.30.60:FF:000001">
    <property type="entry name" value="MscS Mechanosensitive ion channel"/>
    <property type="match status" value="1"/>
</dbReference>
<dbReference type="GO" id="GO:0009992">
    <property type="term" value="P:intracellular water homeostasis"/>
    <property type="evidence" value="ECO:0007669"/>
    <property type="project" value="TreeGrafter"/>
</dbReference>
<dbReference type="Pfam" id="PF12794">
    <property type="entry name" value="MscS_TM"/>
    <property type="match status" value="1"/>
</dbReference>
<sequence length="1135" mass="126469">MLPLRNFFAAILLGLCLSSFPVLAADPPTSEAVQQSLDKIADRKLPDADQKALRQVLEQTLTFLSNKRESEQKLTSLKQQLAEAPKQTGENQRELVRLKASKVIPVAQRYNNLDVPQLEQLLSQRSTQQSDLQKALNDASSLVITAQTRPERAQAEISTNQTRIQQINTLLKMGKDNGKSLSTEQRNLLNAELAAINALTVLRRQELAGNSQLQDLGNSQHDLLTEKVARQEQEIQELQTLINDKRRAQSQQTVTQQSLAAEKAGSSSLLATESAANLKLSDYLLRGTDRLNELTQQNLKTKQQLDNLTQSDQALDEQINVLRGSLLLSKILYKQKQALPHLQLDKGLADEIADIRLYQFEVNQQREQMSSPAAYVEKLLATQPPEEITPQLRKTLLDMAVTRSDLLERLNRELSSLLNESITLQLNQKQLVSTAMSLRETLDEQMFWIPSNKPLDVEWFQGIWPRLEKQVTTLPWASSISELSDGLTQRPLLFLPLLLLIGVLTWKRKALYHKLNRLHADIGHFKRDSQWQTPLAILINVLLAMPLALALALCGYALQIDARGQNTNLGAALLQIALAWLVFYTAYRILAPGGVAQLHFRWEKAQVEFLQRWVRRLGLVVLALVAVVAVAEHQPASLADDVLGIGVVLTCYGLMAFLLSRLLLVSPTHHNASLFRRAVGLAFTALPIALFIAVCFGYYYTALKLSDRLINTLYLLMFWLVVEAAFVRGLGVAARRLAYQRALAKRQAAKESGDGDMVVEEPTLDIEQVNQQSLRLIRLALLAGFIGALYWVWSDLISVFSYLDNITLYEYTSGTGATMSMVPISLGDMIGALVIIVITFVLASNLPGLLEVLVLSRLSLAQGSAYATTTLLSYAIAGIGFVSTLSALGVSWDKLQWLVAALSVGLGFGMQEIFANFISGIMILFERPVRIGDTITIGNLSGTVSKIRIRATTITDFDRKDIIVPNKTFITGQLINWSLTDTVTRVTLKLGVDYGSDLELVRRLLLKAAQDNPRVLKDPAPIVYFLNFGESTLDHELRMHVRDLGDRNPVLDEINRFINSEFKKQHINISFRQMEVYLKNLHGQEYKLVPVEDEPSNPGGPLKLDEGSADAPVKTTTPIKPAPKDAPEPPELRLD</sequence>
<dbReference type="Gene3D" id="3.30.70.100">
    <property type="match status" value="1"/>
</dbReference>
<feature type="domain" description="Mechanosensitive ion channel MscS porin" evidence="14">
    <location>
        <begin position="36"/>
        <end position="271"/>
    </location>
</feature>
<feature type="transmembrane region" description="Helical" evidence="10">
    <location>
        <begin position="535"/>
        <end position="558"/>
    </location>
</feature>
<feature type="signal peptide" evidence="11">
    <location>
        <begin position="1"/>
        <end position="24"/>
    </location>
</feature>
<evidence type="ECO:0000256" key="8">
    <source>
        <dbReference type="SAM" id="Coils"/>
    </source>
</evidence>
<dbReference type="Proteomes" id="UP000028643">
    <property type="component" value="Unassembled WGS sequence"/>
</dbReference>
<feature type="transmembrane region" description="Helical" evidence="10">
    <location>
        <begin position="871"/>
        <end position="892"/>
    </location>
</feature>
<dbReference type="PATRIC" id="fig|317.174.peg.3434"/>
<dbReference type="Pfam" id="PF21082">
    <property type="entry name" value="MS_channel_3rd"/>
    <property type="match status" value="1"/>
</dbReference>
<accession>A0A085V4P1</accession>
<feature type="transmembrane region" description="Helical" evidence="10">
    <location>
        <begin position="487"/>
        <end position="506"/>
    </location>
</feature>
<dbReference type="InterPro" id="IPR023408">
    <property type="entry name" value="MscS_beta-dom_sf"/>
</dbReference>
<dbReference type="Pfam" id="PF21088">
    <property type="entry name" value="MS_channel_1st"/>
    <property type="match status" value="1"/>
</dbReference>
<dbReference type="InterPro" id="IPR006686">
    <property type="entry name" value="MscS_channel_CS"/>
</dbReference>
<feature type="transmembrane region" description="Helical" evidence="10">
    <location>
        <begin position="776"/>
        <end position="793"/>
    </location>
</feature>
<comment type="caution">
    <text evidence="17">The sequence shown here is derived from an EMBL/GenBank/DDBJ whole genome shotgun (WGS) entry which is preliminary data.</text>
</comment>
<feature type="coiled-coil region" evidence="8">
    <location>
        <begin position="221"/>
        <end position="251"/>
    </location>
</feature>
<dbReference type="Pfam" id="PF12795">
    <property type="entry name" value="MscS_porin"/>
    <property type="match status" value="1"/>
</dbReference>
<dbReference type="PANTHER" id="PTHR30347:SF1">
    <property type="entry name" value="MECHANOSENSITIVE CHANNEL MSCK"/>
    <property type="match status" value="1"/>
</dbReference>
<feature type="transmembrane region" description="Helical" evidence="10">
    <location>
        <begin position="570"/>
        <end position="592"/>
    </location>
</feature>
<name>A0A085V4P1_PSESX</name>
<dbReference type="InterPro" id="IPR049142">
    <property type="entry name" value="MS_channel_1st"/>
</dbReference>
<dbReference type="AlphaFoldDB" id="A0A085V4P1"/>
<evidence type="ECO:0000313" key="18">
    <source>
        <dbReference type="Proteomes" id="UP000028643"/>
    </source>
</evidence>
<keyword evidence="5 11" id="KW-0732">Signal</keyword>
<feature type="transmembrane region" description="Helical" evidence="10">
    <location>
        <begin position="898"/>
        <end position="925"/>
    </location>
</feature>
<dbReference type="PANTHER" id="PTHR30347">
    <property type="entry name" value="POTASSIUM CHANNEL RELATED"/>
    <property type="match status" value="1"/>
</dbReference>
<dbReference type="InterPro" id="IPR024393">
    <property type="entry name" value="MscS_porin"/>
</dbReference>
<dbReference type="EMBL" id="JPQT01000110">
    <property type="protein sequence ID" value="KFE50404.1"/>
    <property type="molecule type" value="Genomic_DNA"/>
</dbReference>
<evidence type="ECO:0000256" key="10">
    <source>
        <dbReference type="SAM" id="Phobius"/>
    </source>
</evidence>
<feature type="chain" id="PRO_5001798391" evidence="11">
    <location>
        <begin position="25"/>
        <end position="1135"/>
    </location>
</feature>
<evidence type="ECO:0000256" key="1">
    <source>
        <dbReference type="ARBA" id="ARBA00004651"/>
    </source>
</evidence>
<evidence type="ECO:0000259" key="13">
    <source>
        <dbReference type="Pfam" id="PF12794"/>
    </source>
</evidence>
<dbReference type="InterPro" id="IPR006685">
    <property type="entry name" value="MscS_channel_2nd"/>
</dbReference>
<gene>
    <name evidence="17" type="ORF">IV02_16810</name>
</gene>
<dbReference type="RefSeq" id="WP_047576406.1">
    <property type="nucleotide sequence ID" value="NZ_JPQT01000110.1"/>
</dbReference>
<dbReference type="InterPro" id="IPR010920">
    <property type="entry name" value="LSM_dom_sf"/>
</dbReference>
<organism evidence="17 18">
    <name type="scientific">Pseudomonas syringae</name>
    <dbReference type="NCBI Taxonomy" id="317"/>
    <lineage>
        <taxon>Bacteria</taxon>
        <taxon>Pseudomonadati</taxon>
        <taxon>Pseudomonadota</taxon>
        <taxon>Gammaproteobacteria</taxon>
        <taxon>Pseudomonadales</taxon>
        <taxon>Pseudomonadaceae</taxon>
        <taxon>Pseudomonas</taxon>
    </lineage>
</organism>
<keyword evidence="7 10" id="KW-0472">Membrane</keyword>
<feature type="transmembrane region" description="Helical" evidence="10">
    <location>
        <begin position="678"/>
        <end position="700"/>
    </location>
</feature>
<feature type="domain" description="Mechanosensitive ion channel transmembrane helices 2/3" evidence="16">
    <location>
        <begin position="870"/>
        <end position="911"/>
    </location>
</feature>
<feature type="region of interest" description="Disordered" evidence="9">
    <location>
        <begin position="1090"/>
        <end position="1135"/>
    </location>
</feature>
<feature type="domain" description="Mechanosensitive ion channel MscS" evidence="12">
    <location>
        <begin position="913"/>
        <end position="978"/>
    </location>
</feature>
<dbReference type="InterPro" id="IPR025692">
    <property type="entry name" value="MscS_IM_dom1"/>
</dbReference>
<keyword evidence="8" id="KW-0175">Coiled coil</keyword>
<evidence type="ECO:0000256" key="5">
    <source>
        <dbReference type="ARBA" id="ARBA00022729"/>
    </source>
</evidence>
<evidence type="ECO:0000256" key="4">
    <source>
        <dbReference type="ARBA" id="ARBA00022692"/>
    </source>
</evidence>
<evidence type="ECO:0000259" key="15">
    <source>
        <dbReference type="Pfam" id="PF21082"/>
    </source>
</evidence>
<dbReference type="InterPro" id="IPR049278">
    <property type="entry name" value="MS_channel_C"/>
</dbReference>
<dbReference type="InterPro" id="IPR052702">
    <property type="entry name" value="MscS-like_channel"/>
</dbReference>
<comment type="similarity">
    <text evidence="2">Belongs to the MscS (TC 1.A.23) family.</text>
</comment>
<feature type="compositionally biased region" description="Basic and acidic residues" evidence="9">
    <location>
        <begin position="1122"/>
        <end position="1135"/>
    </location>
</feature>
<evidence type="ECO:0000256" key="9">
    <source>
        <dbReference type="SAM" id="MobiDB-lite"/>
    </source>
</evidence>
<dbReference type="Gene3D" id="2.30.30.60">
    <property type="match status" value="1"/>
</dbReference>
<dbReference type="GO" id="GO:0008381">
    <property type="term" value="F:mechanosensitive monoatomic ion channel activity"/>
    <property type="evidence" value="ECO:0007669"/>
    <property type="project" value="UniProtKB-ARBA"/>
</dbReference>
<evidence type="ECO:0000259" key="14">
    <source>
        <dbReference type="Pfam" id="PF12795"/>
    </source>
</evidence>
<evidence type="ECO:0000259" key="12">
    <source>
        <dbReference type="Pfam" id="PF00924"/>
    </source>
</evidence>
<evidence type="ECO:0000256" key="3">
    <source>
        <dbReference type="ARBA" id="ARBA00022475"/>
    </source>
</evidence>
<feature type="transmembrane region" description="Helical" evidence="10">
    <location>
        <begin position="829"/>
        <end position="850"/>
    </location>
</feature>
<keyword evidence="3" id="KW-1003">Cell membrane</keyword>
<dbReference type="NCBIfam" id="NF008438">
    <property type="entry name" value="PRK11281.1"/>
    <property type="match status" value="1"/>
</dbReference>
<feature type="transmembrane region" description="Helical" evidence="10">
    <location>
        <begin position="613"/>
        <end position="631"/>
    </location>
</feature>
<dbReference type="SUPFAM" id="SSF82689">
    <property type="entry name" value="Mechanosensitive channel protein MscS (YggB), C-terminal domain"/>
    <property type="match status" value="1"/>
</dbReference>
<dbReference type="InterPro" id="IPR011014">
    <property type="entry name" value="MscS_channel_TM-2"/>
</dbReference>
<protein>
    <submittedName>
        <fullName evidence="17">Potassium transporter KefA</fullName>
    </submittedName>
</protein>
<evidence type="ECO:0000256" key="6">
    <source>
        <dbReference type="ARBA" id="ARBA00022989"/>
    </source>
</evidence>
<evidence type="ECO:0000313" key="17">
    <source>
        <dbReference type="EMBL" id="KFE50404.1"/>
    </source>
</evidence>
<feature type="transmembrane region" description="Helical" evidence="10">
    <location>
        <begin position="712"/>
        <end position="731"/>
    </location>
</feature>
<proteinExistence type="inferred from homology"/>
<dbReference type="FunFam" id="1.10.287.1260:FF:000002">
    <property type="entry name" value="Potassium efflux system KefA"/>
    <property type="match status" value="1"/>
</dbReference>
<feature type="domain" description="Mechanosensitive ion channel inner membrane" evidence="13">
    <location>
        <begin position="491"/>
        <end position="809"/>
    </location>
</feature>
<dbReference type="Gene3D" id="1.10.287.1260">
    <property type="match status" value="1"/>
</dbReference>
<dbReference type="Pfam" id="PF00924">
    <property type="entry name" value="MS_channel_2nd"/>
    <property type="match status" value="1"/>
</dbReference>
<evidence type="ECO:0000256" key="2">
    <source>
        <dbReference type="ARBA" id="ARBA00008017"/>
    </source>
</evidence>
<dbReference type="InterPro" id="IPR011066">
    <property type="entry name" value="MscS_channel_C_sf"/>
</dbReference>
<dbReference type="GO" id="GO:0005886">
    <property type="term" value="C:plasma membrane"/>
    <property type="evidence" value="ECO:0007669"/>
    <property type="project" value="UniProtKB-SubCell"/>
</dbReference>
<dbReference type="PROSITE" id="PS01246">
    <property type="entry name" value="UPF0003"/>
    <property type="match status" value="1"/>
</dbReference>
<reference evidence="17 18" key="1">
    <citation type="submission" date="2014-07" db="EMBL/GenBank/DDBJ databases">
        <title>Draft Genome Sequences of Environmental Pseudomonas syringae strains.</title>
        <authorList>
            <person name="Baltrus D.A."/>
            <person name="Berge O."/>
            <person name="Morris C."/>
        </authorList>
    </citation>
    <scope>NUCLEOTIDE SEQUENCE [LARGE SCALE GENOMIC DNA]</scope>
    <source>
        <strain evidence="17 18">CEB003</strain>
    </source>
</reference>
<feature type="domain" description="Mechanosensitive ion channel MscS C-terminal" evidence="15">
    <location>
        <begin position="986"/>
        <end position="1069"/>
    </location>
</feature>
<evidence type="ECO:0000256" key="7">
    <source>
        <dbReference type="ARBA" id="ARBA00023136"/>
    </source>
</evidence>
<dbReference type="SUPFAM" id="SSF82861">
    <property type="entry name" value="Mechanosensitive channel protein MscS (YggB), transmembrane region"/>
    <property type="match status" value="1"/>
</dbReference>
<dbReference type="SUPFAM" id="SSF50182">
    <property type="entry name" value="Sm-like ribonucleoproteins"/>
    <property type="match status" value="1"/>
</dbReference>
<feature type="transmembrane region" description="Helical" evidence="10">
    <location>
        <begin position="643"/>
        <end position="666"/>
    </location>
</feature>
<evidence type="ECO:0000259" key="16">
    <source>
        <dbReference type="Pfam" id="PF21088"/>
    </source>
</evidence>
<keyword evidence="6 10" id="KW-1133">Transmembrane helix</keyword>
<comment type="subcellular location">
    <subcellularLocation>
        <location evidence="1">Cell membrane</location>
        <topology evidence="1">Multi-pass membrane protein</topology>
    </subcellularLocation>
</comment>
<evidence type="ECO:0000256" key="11">
    <source>
        <dbReference type="SAM" id="SignalP"/>
    </source>
</evidence>